<dbReference type="Proteomes" id="UP000821853">
    <property type="component" value="Chromosome 5"/>
</dbReference>
<evidence type="ECO:0000313" key="1">
    <source>
        <dbReference type="EMBL" id="KAH9375465.1"/>
    </source>
</evidence>
<organism evidence="1 2">
    <name type="scientific">Haemaphysalis longicornis</name>
    <name type="common">Bush tick</name>
    <dbReference type="NCBI Taxonomy" id="44386"/>
    <lineage>
        <taxon>Eukaryota</taxon>
        <taxon>Metazoa</taxon>
        <taxon>Ecdysozoa</taxon>
        <taxon>Arthropoda</taxon>
        <taxon>Chelicerata</taxon>
        <taxon>Arachnida</taxon>
        <taxon>Acari</taxon>
        <taxon>Parasitiformes</taxon>
        <taxon>Ixodida</taxon>
        <taxon>Ixodoidea</taxon>
        <taxon>Ixodidae</taxon>
        <taxon>Haemaphysalinae</taxon>
        <taxon>Haemaphysalis</taxon>
    </lineage>
</organism>
<comment type="caution">
    <text evidence="1">The sequence shown here is derived from an EMBL/GenBank/DDBJ whole genome shotgun (WGS) entry which is preliminary data.</text>
</comment>
<dbReference type="VEuPathDB" id="VectorBase:HLOH_049180"/>
<gene>
    <name evidence="1" type="ORF">HPB48_022826</name>
</gene>
<dbReference type="EMBL" id="JABSTR010000007">
    <property type="protein sequence ID" value="KAH9375465.1"/>
    <property type="molecule type" value="Genomic_DNA"/>
</dbReference>
<name>A0A9J6GKQ0_HAELO</name>
<dbReference type="AlphaFoldDB" id="A0A9J6GKQ0"/>
<reference evidence="1 2" key="1">
    <citation type="journal article" date="2020" name="Cell">
        <title>Large-Scale Comparative Analyses of Tick Genomes Elucidate Their Genetic Diversity and Vector Capacities.</title>
        <authorList>
            <consortium name="Tick Genome and Microbiome Consortium (TIGMIC)"/>
            <person name="Jia N."/>
            <person name="Wang J."/>
            <person name="Shi W."/>
            <person name="Du L."/>
            <person name="Sun Y."/>
            <person name="Zhan W."/>
            <person name="Jiang J.F."/>
            <person name="Wang Q."/>
            <person name="Zhang B."/>
            <person name="Ji P."/>
            <person name="Bell-Sakyi L."/>
            <person name="Cui X.M."/>
            <person name="Yuan T.T."/>
            <person name="Jiang B.G."/>
            <person name="Yang W.F."/>
            <person name="Lam T.T."/>
            <person name="Chang Q.C."/>
            <person name="Ding S.J."/>
            <person name="Wang X.J."/>
            <person name="Zhu J.G."/>
            <person name="Ruan X.D."/>
            <person name="Zhao L."/>
            <person name="Wei J.T."/>
            <person name="Ye R.Z."/>
            <person name="Que T.C."/>
            <person name="Du C.H."/>
            <person name="Zhou Y.H."/>
            <person name="Cheng J.X."/>
            <person name="Dai P.F."/>
            <person name="Guo W.B."/>
            <person name="Han X.H."/>
            <person name="Huang E.J."/>
            <person name="Li L.F."/>
            <person name="Wei W."/>
            <person name="Gao Y.C."/>
            <person name="Liu J.Z."/>
            <person name="Shao H.Z."/>
            <person name="Wang X."/>
            <person name="Wang C.C."/>
            <person name="Yang T.C."/>
            <person name="Huo Q.B."/>
            <person name="Li W."/>
            <person name="Chen H.Y."/>
            <person name="Chen S.E."/>
            <person name="Zhou L.G."/>
            <person name="Ni X.B."/>
            <person name="Tian J.H."/>
            <person name="Sheng Y."/>
            <person name="Liu T."/>
            <person name="Pan Y.S."/>
            <person name="Xia L.Y."/>
            <person name="Li J."/>
            <person name="Zhao F."/>
            <person name="Cao W.C."/>
        </authorList>
    </citation>
    <scope>NUCLEOTIDE SEQUENCE [LARGE SCALE GENOMIC DNA]</scope>
    <source>
        <strain evidence="1">HaeL-2018</strain>
    </source>
</reference>
<proteinExistence type="predicted"/>
<protein>
    <submittedName>
        <fullName evidence="1">Uncharacterized protein</fullName>
    </submittedName>
</protein>
<sequence>MQVFPWRMPIIAYGYCAVWFAKRIHGHHLKFVPLDLLATKFSQLQVLGFKTVSYIAKGVMEKVATMEHNVVVSEFCDWPQKTSSEEEEY</sequence>
<accession>A0A9J6GKQ0</accession>
<keyword evidence="2" id="KW-1185">Reference proteome</keyword>
<evidence type="ECO:0000313" key="2">
    <source>
        <dbReference type="Proteomes" id="UP000821853"/>
    </source>
</evidence>